<keyword evidence="2" id="KW-1185">Reference proteome</keyword>
<comment type="caution">
    <text evidence="1">The sequence shown here is derived from an EMBL/GenBank/DDBJ whole genome shotgun (WGS) entry which is preliminary data.</text>
</comment>
<proteinExistence type="predicted"/>
<gene>
    <name evidence="1" type="ORF">PIB30_066790</name>
</gene>
<reference evidence="1 2" key="1">
    <citation type="journal article" date="2023" name="Plants (Basel)">
        <title>Bridging the Gap: Combining Genomics and Transcriptomics Approaches to Understand Stylosanthes scabra, an Orphan Legume from the Brazilian Caatinga.</title>
        <authorList>
            <person name="Ferreira-Neto J.R.C."/>
            <person name="da Silva M.D."/>
            <person name="Binneck E."/>
            <person name="de Melo N.F."/>
            <person name="da Silva R.H."/>
            <person name="de Melo A.L.T.M."/>
            <person name="Pandolfi V."/>
            <person name="Bustamante F.O."/>
            <person name="Brasileiro-Vidal A.C."/>
            <person name="Benko-Iseppon A.M."/>
        </authorList>
    </citation>
    <scope>NUCLEOTIDE SEQUENCE [LARGE SCALE GENOMIC DNA]</scope>
    <source>
        <tissue evidence="1">Leaves</tissue>
    </source>
</reference>
<evidence type="ECO:0000313" key="1">
    <source>
        <dbReference type="EMBL" id="MED6198497.1"/>
    </source>
</evidence>
<protein>
    <submittedName>
        <fullName evidence="1">Uncharacterized protein</fullName>
    </submittedName>
</protein>
<evidence type="ECO:0000313" key="2">
    <source>
        <dbReference type="Proteomes" id="UP001341840"/>
    </source>
</evidence>
<organism evidence="1 2">
    <name type="scientific">Stylosanthes scabra</name>
    <dbReference type="NCBI Taxonomy" id="79078"/>
    <lineage>
        <taxon>Eukaryota</taxon>
        <taxon>Viridiplantae</taxon>
        <taxon>Streptophyta</taxon>
        <taxon>Embryophyta</taxon>
        <taxon>Tracheophyta</taxon>
        <taxon>Spermatophyta</taxon>
        <taxon>Magnoliopsida</taxon>
        <taxon>eudicotyledons</taxon>
        <taxon>Gunneridae</taxon>
        <taxon>Pentapetalae</taxon>
        <taxon>rosids</taxon>
        <taxon>fabids</taxon>
        <taxon>Fabales</taxon>
        <taxon>Fabaceae</taxon>
        <taxon>Papilionoideae</taxon>
        <taxon>50 kb inversion clade</taxon>
        <taxon>dalbergioids sensu lato</taxon>
        <taxon>Dalbergieae</taxon>
        <taxon>Pterocarpus clade</taxon>
        <taxon>Stylosanthes</taxon>
    </lineage>
</organism>
<dbReference type="Proteomes" id="UP001341840">
    <property type="component" value="Unassembled WGS sequence"/>
</dbReference>
<sequence>MEFSRTFMLAVLPCELSNHQGRAGLLNREGNPSFLPRRQGMTHVIPHSLSRTPTVIGFEILLQDNHLGRDNSKIHNANVPTLQPSQASPKVAVDFFRKLRAQSMPSQSSRYPHQLGLG</sequence>
<accession>A0ABU6XKN4</accession>
<name>A0ABU6XKN4_9FABA</name>
<dbReference type="EMBL" id="JASCZI010212135">
    <property type="protein sequence ID" value="MED6198497.1"/>
    <property type="molecule type" value="Genomic_DNA"/>
</dbReference>